<dbReference type="Proteomes" id="UP001489509">
    <property type="component" value="Unassembled WGS sequence"/>
</dbReference>
<dbReference type="Pfam" id="PF00005">
    <property type="entry name" value="ABC_tran"/>
    <property type="match status" value="2"/>
</dbReference>
<dbReference type="PANTHER" id="PTHR42855">
    <property type="entry name" value="ABC TRANSPORTER ATP-BINDING SUBUNIT"/>
    <property type="match status" value="1"/>
</dbReference>
<evidence type="ECO:0000256" key="1">
    <source>
        <dbReference type="ARBA" id="ARBA00022741"/>
    </source>
</evidence>
<dbReference type="Gene3D" id="3.40.50.300">
    <property type="entry name" value="P-loop containing nucleotide triphosphate hydrolases"/>
    <property type="match status" value="2"/>
</dbReference>
<comment type="caution">
    <text evidence="5">The sequence shown here is derived from an EMBL/GenBank/DDBJ whole genome shotgun (WGS) entry which is preliminary data.</text>
</comment>
<dbReference type="Pfam" id="PF16326">
    <property type="entry name" value="ABC_tran_CTD"/>
    <property type="match status" value="1"/>
</dbReference>
<dbReference type="PROSITE" id="PS00211">
    <property type="entry name" value="ABC_TRANSPORTER_1"/>
    <property type="match status" value="2"/>
</dbReference>
<name>A0ABV1E0Z5_9FIRM</name>
<evidence type="ECO:0000313" key="6">
    <source>
        <dbReference type="Proteomes" id="UP001489509"/>
    </source>
</evidence>
<dbReference type="InterPro" id="IPR051309">
    <property type="entry name" value="ABCF_ATPase"/>
</dbReference>
<organism evidence="5 6">
    <name type="scientific">Solibaculum intestinale</name>
    <dbReference type="NCBI Taxonomy" id="3133165"/>
    <lineage>
        <taxon>Bacteria</taxon>
        <taxon>Bacillati</taxon>
        <taxon>Bacillota</taxon>
        <taxon>Clostridia</taxon>
        <taxon>Eubacteriales</taxon>
        <taxon>Oscillospiraceae</taxon>
        <taxon>Solibaculum</taxon>
    </lineage>
</organism>
<dbReference type="InterPro" id="IPR003593">
    <property type="entry name" value="AAA+_ATPase"/>
</dbReference>
<evidence type="ECO:0000313" key="5">
    <source>
        <dbReference type="EMBL" id="MEQ2440186.1"/>
    </source>
</evidence>
<dbReference type="SMART" id="SM00382">
    <property type="entry name" value="AAA"/>
    <property type="match status" value="2"/>
</dbReference>
<sequence>MVYLSATNVSKAFGEETLFENVSFHVEEHDKIGLVGANGAGKTTLFKMIIGQMEPDTGGVYVNRDAIGYMEQYACLDDGRTVLEEALSGFWKFHRMEEELHSLTAALDKAGDDAGLIERQQFLTEQYAAQGGLTYQSRVRAALLGLGFAPEDLERPLFSLSGGQRSKVSLARLLTCDAKLLLLDEPTNHLDIRSVGWLEDFLKAYDGAYLVISHDRYFLDQVTKKTFELEHGHLRMYGGGYSEYLLRKQEDREVLQHQYDSQMREIKRIEGIIAQQRQWNREKNIKTAESKQKMVDRLRGQLVKPEAELSAIRFAFNVLPGGGNDVLLAEELSKRFGEKKLFEHAKLHIRNGERVFLLGENGCGKTTLLRIITGQLPSDSGFLRLGVGIKAGYYDQNLEGLNYDKDVIHEVWDKYPQMTQTQVRNALAVFLFTGDDVFKPMRALSGGERARVALLKLMLSKANFLLLDEPTNHLDIASREALESALLGYEGTLLMVSHDRYFINKLADRVLVMKENGIEECIGNYDDYLAREEARPKCEEAVQKAVPKKQNDYQRRKELESQKRRTAGQRNRTETAIEETEAQIEQLQEAMASPQVSADYNKILELTGQLDETKQKLDGLYEQWEQLEEQLRELEEMDA</sequence>
<dbReference type="InterPro" id="IPR027417">
    <property type="entry name" value="P-loop_NTPase"/>
</dbReference>
<dbReference type="PROSITE" id="PS50893">
    <property type="entry name" value="ABC_TRANSPORTER_2"/>
    <property type="match status" value="2"/>
</dbReference>
<accession>A0ABV1E0Z5</accession>
<evidence type="ECO:0000256" key="2">
    <source>
        <dbReference type="ARBA" id="ARBA00022840"/>
    </source>
</evidence>
<protein>
    <submittedName>
        <fullName evidence="5">ABC-F family ATP-binding cassette domain-containing protein</fullName>
    </submittedName>
</protein>
<feature type="domain" description="ABC transporter" evidence="4">
    <location>
        <begin position="4"/>
        <end position="256"/>
    </location>
</feature>
<dbReference type="InterPro" id="IPR032781">
    <property type="entry name" value="ABC_tran_Xtn"/>
</dbReference>
<evidence type="ECO:0000259" key="4">
    <source>
        <dbReference type="PROSITE" id="PS50893"/>
    </source>
</evidence>
<dbReference type="InterPro" id="IPR017871">
    <property type="entry name" value="ABC_transporter-like_CS"/>
</dbReference>
<dbReference type="RefSeq" id="WP_349218598.1">
    <property type="nucleotide sequence ID" value="NZ_JBBMFD010000006.1"/>
</dbReference>
<proteinExistence type="predicted"/>
<keyword evidence="1" id="KW-0547">Nucleotide-binding</keyword>
<dbReference type="CDD" id="cd03221">
    <property type="entry name" value="ABCF_EF-3"/>
    <property type="match status" value="2"/>
</dbReference>
<dbReference type="Gene3D" id="6.10.140.1950">
    <property type="match status" value="1"/>
</dbReference>
<feature type="region of interest" description="Disordered" evidence="3">
    <location>
        <begin position="542"/>
        <end position="575"/>
    </location>
</feature>
<dbReference type="GO" id="GO:0005524">
    <property type="term" value="F:ATP binding"/>
    <property type="evidence" value="ECO:0007669"/>
    <property type="project" value="UniProtKB-KW"/>
</dbReference>
<feature type="compositionally biased region" description="Basic and acidic residues" evidence="3">
    <location>
        <begin position="549"/>
        <end position="563"/>
    </location>
</feature>
<feature type="domain" description="ABC transporter" evidence="4">
    <location>
        <begin position="327"/>
        <end position="541"/>
    </location>
</feature>
<gene>
    <name evidence="5" type="ORF">WMO26_05030</name>
</gene>
<dbReference type="InterPro" id="IPR032524">
    <property type="entry name" value="ABC_tran_C"/>
</dbReference>
<reference evidence="5 6" key="1">
    <citation type="submission" date="2024-03" db="EMBL/GenBank/DDBJ databases">
        <title>Human intestinal bacterial collection.</title>
        <authorList>
            <person name="Pauvert C."/>
            <person name="Hitch T.C.A."/>
            <person name="Clavel T."/>
        </authorList>
    </citation>
    <scope>NUCLEOTIDE SEQUENCE [LARGE SCALE GENOMIC DNA]</scope>
    <source>
        <strain evidence="5 6">CLA-JM-H44</strain>
    </source>
</reference>
<dbReference type="EMBL" id="JBBMFD010000006">
    <property type="protein sequence ID" value="MEQ2440186.1"/>
    <property type="molecule type" value="Genomic_DNA"/>
</dbReference>
<evidence type="ECO:0000256" key="3">
    <source>
        <dbReference type="SAM" id="MobiDB-lite"/>
    </source>
</evidence>
<dbReference type="Pfam" id="PF12848">
    <property type="entry name" value="ABC_tran_Xtn"/>
    <property type="match status" value="1"/>
</dbReference>
<dbReference type="InterPro" id="IPR003439">
    <property type="entry name" value="ABC_transporter-like_ATP-bd"/>
</dbReference>
<dbReference type="SUPFAM" id="SSF52540">
    <property type="entry name" value="P-loop containing nucleoside triphosphate hydrolases"/>
    <property type="match status" value="2"/>
</dbReference>
<keyword evidence="6" id="KW-1185">Reference proteome</keyword>
<keyword evidence="2 5" id="KW-0067">ATP-binding</keyword>
<dbReference type="PANTHER" id="PTHR42855:SF2">
    <property type="entry name" value="DRUG RESISTANCE ABC TRANSPORTER,ATP-BINDING PROTEIN"/>
    <property type="match status" value="1"/>
</dbReference>